<gene>
    <name evidence="4" type="ORF">JMJ55_06800</name>
</gene>
<proteinExistence type="predicted"/>
<evidence type="ECO:0000256" key="1">
    <source>
        <dbReference type="ARBA" id="ARBA00022737"/>
    </source>
</evidence>
<organism evidence="4 5">
    <name type="scientific">Belnapia mucosa</name>
    <dbReference type="NCBI Taxonomy" id="2804532"/>
    <lineage>
        <taxon>Bacteria</taxon>
        <taxon>Pseudomonadati</taxon>
        <taxon>Pseudomonadota</taxon>
        <taxon>Alphaproteobacteria</taxon>
        <taxon>Acetobacterales</taxon>
        <taxon>Roseomonadaceae</taxon>
        <taxon>Belnapia</taxon>
    </lineage>
</organism>
<evidence type="ECO:0000256" key="2">
    <source>
        <dbReference type="ARBA" id="ARBA00023043"/>
    </source>
</evidence>
<accession>A0ABS1UZZ6</accession>
<protein>
    <submittedName>
        <fullName evidence="4">Ankyrin repeat domain-containing protein</fullName>
    </submittedName>
</protein>
<name>A0ABS1UZZ6_9PROT</name>
<dbReference type="InterPro" id="IPR050889">
    <property type="entry name" value="Dendritic_Spine_Reg/Scaffold"/>
</dbReference>
<dbReference type="SUPFAM" id="SSF48403">
    <property type="entry name" value="Ankyrin repeat"/>
    <property type="match status" value="1"/>
</dbReference>
<keyword evidence="2 3" id="KW-0040">ANK repeat</keyword>
<dbReference type="EMBL" id="JAEUXJ010000002">
    <property type="protein sequence ID" value="MBL6455026.1"/>
    <property type="molecule type" value="Genomic_DNA"/>
</dbReference>
<evidence type="ECO:0000313" key="5">
    <source>
        <dbReference type="Proteomes" id="UP000606490"/>
    </source>
</evidence>
<dbReference type="SMART" id="SM00248">
    <property type="entry name" value="ANK"/>
    <property type="match status" value="3"/>
</dbReference>
<evidence type="ECO:0000256" key="3">
    <source>
        <dbReference type="PROSITE-ProRule" id="PRU00023"/>
    </source>
</evidence>
<dbReference type="InterPro" id="IPR002110">
    <property type="entry name" value="Ankyrin_rpt"/>
</dbReference>
<dbReference type="Proteomes" id="UP000606490">
    <property type="component" value="Unassembled WGS sequence"/>
</dbReference>
<dbReference type="PANTHER" id="PTHR24166">
    <property type="entry name" value="ROLLING PEBBLES, ISOFORM B"/>
    <property type="match status" value="1"/>
</dbReference>
<dbReference type="PROSITE" id="PS50297">
    <property type="entry name" value="ANK_REP_REGION"/>
    <property type="match status" value="2"/>
</dbReference>
<feature type="repeat" description="ANK" evidence="3">
    <location>
        <begin position="71"/>
        <end position="103"/>
    </location>
</feature>
<dbReference type="RefSeq" id="WP_202824756.1">
    <property type="nucleotide sequence ID" value="NZ_JAEUXJ010000002.1"/>
</dbReference>
<dbReference type="InterPro" id="IPR036770">
    <property type="entry name" value="Ankyrin_rpt-contain_sf"/>
</dbReference>
<dbReference type="PROSITE" id="PS50088">
    <property type="entry name" value="ANK_REPEAT"/>
    <property type="match status" value="2"/>
</dbReference>
<comment type="caution">
    <text evidence="4">The sequence shown here is derived from an EMBL/GenBank/DDBJ whole genome shotgun (WGS) entry which is preliminary data.</text>
</comment>
<keyword evidence="5" id="KW-1185">Reference proteome</keyword>
<reference evidence="4 5" key="1">
    <citation type="submission" date="2021-01" db="EMBL/GenBank/DDBJ databases">
        <title>Belnapia mucosa sp. nov. and Belnapia arida sp. nov., isolated from the Tabernas Desert (Almeria, Spain).</title>
        <authorList>
            <person name="Molina-Menor E."/>
            <person name="Vidal-Verdu A."/>
            <person name="Calonge A."/>
            <person name="Satari L."/>
            <person name="Pereto Magraner J."/>
            <person name="Porcar Miralles M."/>
        </authorList>
    </citation>
    <scope>NUCLEOTIDE SEQUENCE [LARGE SCALE GENOMIC DNA]</scope>
    <source>
        <strain evidence="4 5">T6</strain>
    </source>
</reference>
<dbReference type="Pfam" id="PF12796">
    <property type="entry name" value="Ank_2"/>
    <property type="match status" value="1"/>
</dbReference>
<dbReference type="Gene3D" id="1.25.40.20">
    <property type="entry name" value="Ankyrin repeat-containing domain"/>
    <property type="match status" value="1"/>
</dbReference>
<evidence type="ECO:0000313" key="4">
    <source>
        <dbReference type="EMBL" id="MBL6455026.1"/>
    </source>
</evidence>
<keyword evidence="1" id="KW-0677">Repeat</keyword>
<dbReference type="PANTHER" id="PTHR24166:SF48">
    <property type="entry name" value="PROTEIN VAPYRIN"/>
    <property type="match status" value="1"/>
</dbReference>
<sequence length="135" mass="14074">MDNKAQFLEVVGRGDAAAAGAMIEADPDLAAPRGGHADDPVALAARAGHLDVLRLLLECGAQNEPEGDPREAPTALMAAAAAGQQDAVALLLEFGADPALRDREGRTAADHATEAGHADLARRLYTDAETERLIW</sequence>
<feature type="repeat" description="ANK" evidence="3">
    <location>
        <begin position="36"/>
        <end position="68"/>
    </location>
</feature>